<evidence type="ECO:0000256" key="1">
    <source>
        <dbReference type="SAM" id="MobiDB-lite"/>
    </source>
</evidence>
<protein>
    <recommendedName>
        <fullName evidence="4">YD repeat-containing protein</fullName>
    </recommendedName>
</protein>
<evidence type="ECO:0000313" key="2">
    <source>
        <dbReference type="EMBL" id="GAA5484548.1"/>
    </source>
</evidence>
<organism evidence="2 3">
    <name type="scientific">Haloferula sargassicola</name>
    <dbReference type="NCBI Taxonomy" id="490096"/>
    <lineage>
        <taxon>Bacteria</taxon>
        <taxon>Pseudomonadati</taxon>
        <taxon>Verrucomicrobiota</taxon>
        <taxon>Verrucomicrobiia</taxon>
        <taxon>Verrucomicrobiales</taxon>
        <taxon>Verrucomicrobiaceae</taxon>
        <taxon>Haloferula</taxon>
    </lineage>
</organism>
<dbReference type="Proteomes" id="UP001476282">
    <property type="component" value="Unassembled WGS sequence"/>
</dbReference>
<comment type="caution">
    <text evidence="2">The sequence shown here is derived from an EMBL/GenBank/DDBJ whole genome shotgun (WGS) entry which is preliminary data.</text>
</comment>
<feature type="compositionally biased region" description="Basic residues" evidence="1">
    <location>
        <begin position="173"/>
        <end position="185"/>
    </location>
</feature>
<feature type="region of interest" description="Disordered" evidence="1">
    <location>
        <begin position="150"/>
        <end position="185"/>
    </location>
</feature>
<reference evidence="2 3" key="1">
    <citation type="submission" date="2024-02" db="EMBL/GenBank/DDBJ databases">
        <title>Haloferula sargassicola NBRC 104335.</title>
        <authorList>
            <person name="Ichikawa N."/>
            <person name="Katano-Makiyama Y."/>
            <person name="Hidaka K."/>
        </authorList>
    </citation>
    <scope>NUCLEOTIDE SEQUENCE [LARGE SCALE GENOMIC DNA]</scope>
    <source>
        <strain evidence="2 3">NBRC 104335</strain>
    </source>
</reference>
<sequence>MTALRTFQDLAHGTDPAWFGPCISQFGSDASGDAAILVIHPDNTRTLTTIEGNLRASVATLDSTGSEIHSTSYLYDALRRPIAMTDSRTGTVSFTQTSGGVPLAHDDPNALPAYTESGNLLCQRDSGGRATRYAYDVMCCGRTSVNYGNRRKYRNRSSKATSGTSGAGARSQRQGKRPRARRASH</sequence>
<accession>A0ABP9UXF4</accession>
<keyword evidence="3" id="KW-1185">Reference proteome</keyword>
<evidence type="ECO:0008006" key="4">
    <source>
        <dbReference type="Google" id="ProtNLM"/>
    </source>
</evidence>
<feature type="compositionally biased region" description="Low complexity" evidence="1">
    <location>
        <begin position="158"/>
        <end position="171"/>
    </location>
</feature>
<dbReference type="Gene3D" id="2.180.10.10">
    <property type="entry name" value="RHS repeat-associated core"/>
    <property type="match status" value="1"/>
</dbReference>
<proteinExistence type="predicted"/>
<name>A0ABP9UXF4_9BACT</name>
<evidence type="ECO:0000313" key="3">
    <source>
        <dbReference type="Proteomes" id="UP001476282"/>
    </source>
</evidence>
<dbReference type="EMBL" id="BAABRI010000028">
    <property type="protein sequence ID" value="GAA5484548.1"/>
    <property type="molecule type" value="Genomic_DNA"/>
</dbReference>
<dbReference type="RefSeq" id="WP_353568651.1">
    <property type="nucleotide sequence ID" value="NZ_BAABRI010000028.1"/>
</dbReference>
<gene>
    <name evidence="2" type="ORF">Hsar01_03792</name>
</gene>